<evidence type="ECO:0000313" key="2">
    <source>
        <dbReference type="Proteomes" id="UP000216984"/>
    </source>
</evidence>
<dbReference type="AlphaFoldDB" id="A0A7Z1DS14"/>
<name>A0A7Z1DS14_9GAMM</name>
<dbReference type="RefSeq" id="WP_094625916.1">
    <property type="nucleotide sequence ID" value="NZ_NEFY01000019.1"/>
</dbReference>
<dbReference type="EMBL" id="NEFY01000019">
    <property type="protein sequence ID" value="OZC34965.1"/>
    <property type="molecule type" value="Genomic_DNA"/>
</dbReference>
<keyword evidence="2" id="KW-1185">Reference proteome</keyword>
<reference evidence="1 2" key="1">
    <citation type="submission" date="2017-06" db="EMBL/GenBank/DDBJ databases">
        <title>Draft genome sequence of the halophilic bacterium Marinobacter vinifirmus FB1.</title>
        <authorList>
            <person name="Stepanov V.G."/>
            <person name="Roberts D.J."/>
            <person name="Fox G.E."/>
        </authorList>
    </citation>
    <scope>NUCLEOTIDE SEQUENCE [LARGE SCALE GENOMIC DNA]</scope>
    <source>
        <strain evidence="1 2">FB1</strain>
    </source>
</reference>
<organism evidence="1 2">
    <name type="scientific">Marinobacter vinifirmus</name>
    <dbReference type="NCBI Taxonomy" id="355591"/>
    <lineage>
        <taxon>Bacteria</taxon>
        <taxon>Pseudomonadati</taxon>
        <taxon>Pseudomonadota</taxon>
        <taxon>Gammaproteobacteria</taxon>
        <taxon>Pseudomonadales</taxon>
        <taxon>Marinobacteraceae</taxon>
        <taxon>Marinobacter</taxon>
    </lineage>
</organism>
<comment type="caution">
    <text evidence="1">The sequence shown here is derived from an EMBL/GenBank/DDBJ whole genome shotgun (WGS) entry which is preliminary data.</text>
</comment>
<sequence>MGSIAKTSTGTVTVSYNKAHMNELDDQVFKYAVASFSHLVQRNQQLCFAEFGELIQRHYVAEGKTKLCLEVLEKAAINHRYLCSFKYRNPQSGLVEASEAIVEVEQWRQVKPILERQINAQVTDLEFKGVSCVYRKGSFAYDAKRQEVQL</sequence>
<protein>
    <submittedName>
        <fullName evidence="1">Uncharacterized protein</fullName>
    </submittedName>
</protein>
<proteinExistence type="predicted"/>
<dbReference type="Proteomes" id="UP000216984">
    <property type="component" value="Unassembled WGS sequence"/>
</dbReference>
<evidence type="ECO:0000313" key="1">
    <source>
        <dbReference type="EMBL" id="OZC34965.1"/>
    </source>
</evidence>
<accession>A0A7Z1DS14</accession>
<gene>
    <name evidence="1" type="ORF">B9Q17_00240</name>
</gene>